<protein>
    <submittedName>
        <fullName evidence="3">Uncharacterized protein</fullName>
    </submittedName>
</protein>
<comment type="caution">
    <text evidence="3">The sequence shown here is derived from an EMBL/GenBank/DDBJ whole genome shotgun (WGS) entry which is preliminary data.</text>
</comment>
<feature type="domain" description="Peptidase M61 N-terminal" evidence="2">
    <location>
        <begin position="11"/>
        <end position="179"/>
    </location>
</feature>
<dbReference type="RefSeq" id="WP_273669576.1">
    <property type="nucleotide sequence ID" value="NZ_JAQQXR010000001.1"/>
</dbReference>
<dbReference type="InterPro" id="IPR036034">
    <property type="entry name" value="PDZ_sf"/>
</dbReference>
<dbReference type="InterPro" id="IPR007963">
    <property type="entry name" value="Peptidase_M61_catalytic"/>
</dbReference>
<reference evidence="3 4" key="1">
    <citation type="submission" date="2022-10" db="EMBL/GenBank/DDBJ databases">
        <title>Janthinobacterium sp. hw3 Genome sequencing.</title>
        <authorList>
            <person name="Park S."/>
        </authorList>
    </citation>
    <scope>NUCLEOTIDE SEQUENCE [LARGE SCALE GENOMIC DNA]</scope>
    <source>
        <strain evidence="4">hw3</strain>
    </source>
</reference>
<dbReference type="EMBL" id="JAQQXR010000001">
    <property type="protein sequence ID" value="MDC8756919.1"/>
    <property type="molecule type" value="Genomic_DNA"/>
</dbReference>
<organism evidence="3 4">
    <name type="scientific">Janthinobacterium fluminis</name>
    <dbReference type="NCBI Taxonomy" id="2987524"/>
    <lineage>
        <taxon>Bacteria</taxon>
        <taxon>Pseudomonadati</taxon>
        <taxon>Pseudomonadota</taxon>
        <taxon>Betaproteobacteria</taxon>
        <taxon>Burkholderiales</taxon>
        <taxon>Oxalobacteraceae</taxon>
        <taxon>Janthinobacterium</taxon>
    </lineage>
</organism>
<feature type="domain" description="Peptidase M61 catalytic" evidence="1">
    <location>
        <begin position="273"/>
        <end position="389"/>
    </location>
</feature>
<dbReference type="SUPFAM" id="SSF55486">
    <property type="entry name" value="Metalloproteases ('zincins'), catalytic domain"/>
    <property type="match status" value="1"/>
</dbReference>
<evidence type="ECO:0000259" key="2">
    <source>
        <dbReference type="Pfam" id="PF17899"/>
    </source>
</evidence>
<sequence length="602" mass="65414">MSMTTDSSDVHYDVTVHPERHELAVRMRLTGAVATGQIRLEIPTWVPGDYSFAPLARDLFDVRASDTASGAPLALSRDGWQAFHIEGGSGDVTVSYRAWAYAPELGEPSGIVDNEYAVLMGARYLHSPAYLGPCTVGYALPADWQGRVHHPSGAVETGLNTWRYPSYEVLLDTPVVMGRYELLERTVHGTPFYFTFVDGGVGFAEGAPAFVDSVAAVAAGFHQVFGGFPFQDYTFVLSLNPSNEWGLEHLTSTMCGLDPDVFVDADKNAVGVRVCAHELFHAWNVRRLRPAPLMHLDRELSSGSFSDGLWMAEGFTRYYEFLSCTRAGVYGAGQFFSAVVGYLEHLRAVPAYERVSGADSSLATYLNHSPKYPGRPANCIDYYDKGMLIAFGADATLRLGSATQSLDSAFRGFYEEYVSGGPGYAGYTVADTVAYFNGQRAGLGTLIEAAVRHPAGLTTEALLEQLGFVVLHETVNQLGVMFLNDGAPTIYNVLDDTPAGRSGLAPQDVITGVNGFNFTPAALAWAAAQPEALTLDVKRGHRRLAFTVTPAPKRKIGKLLWNGSTAQAERLQAWLGVPFTFAPGQSIDLDFYENFHGIETVM</sequence>
<gene>
    <name evidence="3" type="ORF">OIK44_04875</name>
</gene>
<dbReference type="InterPro" id="IPR040756">
    <property type="entry name" value="Peptidase_M61_N"/>
</dbReference>
<dbReference type="SUPFAM" id="SSF50156">
    <property type="entry name" value="PDZ domain-like"/>
    <property type="match status" value="1"/>
</dbReference>
<name>A0ABT5JWB6_9BURK</name>
<dbReference type="Pfam" id="PF17899">
    <property type="entry name" value="Peptidase_M61_N"/>
    <property type="match status" value="1"/>
</dbReference>
<dbReference type="InterPro" id="IPR024191">
    <property type="entry name" value="Peptidase_M61"/>
</dbReference>
<dbReference type="Pfam" id="PF05299">
    <property type="entry name" value="Peptidase_M61"/>
    <property type="match status" value="1"/>
</dbReference>
<dbReference type="Gene3D" id="1.10.390.10">
    <property type="entry name" value="Neutral Protease Domain 2"/>
    <property type="match status" value="1"/>
</dbReference>
<proteinExistence type="predicted"/>
<dbReference type="InterPro" id="IPR027268">
    <property type="entry name" value="Peptidase_M4/M1_CTD_sf"/>
</dbReference>
<dbReference type="PIRSF" id="PIRSF016493">
    <property type="entry name" value="Glycyl_aminpptds"/>
    <property type="match status" value="1"/>
</dbReference>
<keyword evidence="4" id="KW-1185">Reference proteome</keyword>
<evidence type="ECO:0000313" key="3">
    <source>
        <dbReference type="EMBL" id="MDC8756919.1"/>
    </source>
</evidence>
<evidence type="ECO:0000313" key="4">
    <source>
        <dbReference type="Proteomes" id="UP001221208"/>
    </source>
</evidence>
<evidence type="ECO:0000259" key="1">
    <source>
        <dbReference type="Pfam" id="PF05299"/>
    </source>
</evidence>
<accession>A0ABT5JWB6</accession>
<dbReference type="Gene3D" id="2.60.40.3650">
    <property type="match status" value="1"/>
</dbReference>
<dbReference type="Gene3D" id="2.30.42.10">
    <property type="match status" value="1"/>
</dbReference>
<dbReference type="Proteomes" id="UP001221208">
    <property type="component" value="Unassembled WGS sequence"/>
</dbReference>